<gene>
    <name evidence="1" type="ORF">BN10_1260003</name>
</gene>
<comment type="caution">
    <text evidence="1">The sequence shown here is derived from an EMBL/GenBank/DDBJ whole genome shotgun (WGS) entry which is preliminary data.</text>
</comment>
<dbReference type="HOGENOM" id="CLU_2792620_0_0_11"/>
<reference evidence="1 2" key="1">
    <citation type="journal article" date="2013" name="ISME J.">
        <title>A metabolic model for members of the genus Tetrasphaera involved in enhanced biological phosphorus removal.</title>
        <authorList>
            <person name="Kristiansen R."/>
            <person name="Nguyen H.T.T."/>
            <person name="Saunders A.M."/>
            <person name="Nielsen J.L."/>
            <person name="Wimmer R."/>
            <person name="Le V.Q."/>
            <person name="McIlroy S.J."/>
            <person name="Petrovski S."/>
            <person name="Seviour R.J."/>
            <person name="Calteau A."/>
            <person name="Nielsen K.L."/>
            <person name="Nielsen P.H."/>
        </authorList>
    </citation>
    <scope>NUCLEOTIDE SEQUENCE [LARGE SCALE GENOMIC DNA]</scope>
    <source>
        <strain evidence="1 2">Lp2</strain>
    </source>
</reference>
<name>N0E200_9MICO</name>
<evidence type="ECO:0000313" key="1">
    <source>
        <dbReference type="EMBL" id="CCH68944.1"/>
    </source>
</evidence>
<dbReference type="AlphaFoldDB" id="N0E200"/>
<organism evidence="1 2">
    <name type="scientific">Phycicoccus elongatus Lp2</name>
    <dbReference type="NCBI Taxonomy" id="1193181"/>
    <lineage>
        <taxon>Bacteria</taxon>
        <taxon>Bacillati</taxon>
        <taxon>Actinomycetota</taxon>
        <taxon>Actinomycetes</taxon>
        <taxon>Micrococcales</taxon>
        <taxon>Intrasporangiaceae</taxon>
        <taxon>Phycicoccus</taxon>
    </lineage>
</organism>
<proteinExistence type="predicted"/>
<dbReference type="EMBL" id="CAIZ01000031">
    <property type="protein sequence ID" value="CCH68944.1"/>
    <property type="molecule type" value="Genomic_DNA"/>
</dbReference>
<dbReference type="Proteomes" id="UP000013167">
    <property type="component" value="Unassembled WGS sequence"/>
</dbReference>
<accession>N0E200</accession>
<sequence>MAALAGEGQRSQRVDVSANGGFVLSHGSKALVDPLRYRADVGTAHLGHTIRKRTRHPSGITAARVSGR</sequence>
<evidence type="ECO:0000313" key="2">
    <source>
        <dbReference type="Proteomes" id="UP000013167"/>
    </source>
</evidence>
<keyword evidence="2" id="KW-1185">Reference proteome</keyword>
<protein>
    <submittedName>
        <fullName evidence="1">Uncharacterized protein</fullName>
    </submittedName>
</protein>